<keyword evidence="4" id="KW-0175">Coiled coil</keyword>
<keyword evidence="2" id="KW-0680">Restriction system</keyword>
<dbReference type="SUPFAM" id="SSF116734">
    <property type="entry name" value="DNA methylase specificity domain"/>
    <property type="match status" value="2"/>
</dbReference>
<evidence type="ECO:0000259" key="5">
    <source>
        <dbReference type="Pfam" id="PF01420"/>
    </source>
</evidence>
<dbReference type="InterPro" id="IPR051212">
    <property type="entry name" value="Type-I_RE_S_subunit"/>
</dbReference>
<comment type="caution">
    <text evidence="6">The sequence shown here is derived from an EMBL/GenBank/DDBJ whole genome shotgun (WGS) entry which is preliminary data.</text>
</comment>
<dbReference type="RefSeq" id="WP_068224677.1">
    <property type="nucleotide sequence ID" value="NZ_CP139724.1"/>
</dbReference>
<protein>
    <recommendedName>
        <fullName evidence="5">Type I restriction modification DNA specificity domain-containing protein</fullName>
    </recommendedName>
</protein>
<reference evidence="6 7" key="1">
    <citation type="submission" date="2016-01" db="EMBL/GenBank/DDBJ databases">
        <title>Genome sequencing of Roseivirga spongicola UST030701-084.</title>
        <authorList>
            <person name="Selvaratnam C."/>
            <person name="Thevarajoo S."/>
            <person name="Goh K.M."/>
            <person name="Ee R."/>
            <person name="Chan K.-G."/>
            <person name="Chong C.S."/>
        </authorList>
    </citation>
    <scope>NUCLEOTIDE SEQUENCE [LARGE SCALE GENOMIC DNA]</scope>
    <source>
        <strain evidence="6 7">UST030701-084</strain>
    </source>
</reference>
<evidence type="ECO:0000256" key="1">
    <source>
        <dbReference type="ARBA" id="ARBA00010923"/>
    </source>
</evidence>
<dbReference type="Pfam" id="PF01420">
    <property type="entry name" value="Methylase_S"/>
    <property type="match status" value="2"/>
</dbReference>
<accession>A0A150X1Q3</accession>
<dbReference type="InterPro" id="IPR044946">
    <property type="entry name" value="Restrct_endonuc_typeI_TRD_sf"/>
</dbReference>
<dbReference type="Proteomes" id="UP000075606">
    <property type="component" value="Unassembled WGS sequence"/>
</dbReference>
<dbReference type="EMBL" id="LRPC01000029">
    <property type="protein sequence ID" value="KYG72657.1"/>
    <property type="molecule type" value="Genomic_DNA"/>
</dbReference>
<dbReference type="STRING" id="333140.AWW68_17325"/>
<evidence type="ECO:0000313" key="6">
    <source>
        <dbReference type="EMBL" id="KYG72657.1"/>
    </source>
</evidence>
<dbReference type="PANTHER" id="PTHR43140:SF1">
    <property type="entry name" value="TYPE I RESTRICTION ENZYME ECOKI SPECIFICITY SUBUNIT"/>
    <property type="match status" value="1"/>
</dbReference>
<comment type="similarity">
    <text evidence="1">Belongs to the type-I restriction system S methylase family.</text>
</comment>
<dbReference type="Gene3D" id="3.90.220.20">
    <property type="entry name" value="DNA methylase specificity domains"/>
    <property type="match status" value="2"/>
</dbReference>
<feature type="domain" description="Type I restriction modification DNA specificity" evidence="5">
    <location>
        <begin position="85"/>
        <end position="266"/>
    </location>
</feature>
<dbReference type="PANTHER" id="PTHR43140">
    <property type="entry name" value="TYPE-1 RESTRICTION ENZYME ECOKI SPECIFICITY PROTEIN"/>
    <property type="match status" value="1"/>
</dbReference>
<dbReference type="GO" id="GO:0009307">
    <property type="term" value="P:DNA restriction-modification system"/>
    <property type="evidence" value="ECO:0007669"/>
    <property type="project" value="UniProtKB-KW"/>
</dbReference>
<evidence type="ECO:0000313" key="7">
    <source>
        <dbReference type="Proteomes" id="UP000075606"/>
    </source>
</evidence>
<evidence type="ECO:0000256" key="3">
    <source>
        <dbReference type="ARBA" id="ARBA00023125"/>
    </source>
</evidence>
<dbReference type="GO" id="GO:0003677">
    <property type="term" value="F:DNA binding"/>
    <property type="evidence" value="ECO:0007669"/>
    <property type="project" value="UniProtKB-KW"/>
</dbReference>
<dbReference type="InterPro" id="IPR000055">
    <property type="entry name" value="Restrct_endonuc_typeI_TRD"/>
</dbReference>
<keyword evidence="3" id="KW-0238">DNA-binding</keyword>
<evidence type="ECO:0000256" key="4">
    <source>
        <dbReference type="SAM" id="Coils"/>
    </source>
</evidence>
<sequence>MKLLDLFQELTIRPKNAEELKGLILQLAIQGRLTRNWRKQNPNVEPASTLLKKIQKEKAQLIREKKIKKEKLEPVDLDEVYFEVPETWEWDRIGQIGFLFNGNSVNKSIKESKYSGLSEGYPYIATKDVGYLNDTIDYNNGVRIPFDEPKFKVARKGTVLICSEGGSAGKKMGIVEEDVCFGNKLFALEQFGNIESVYVQSLYGSESFQIAFRDNMTGIIGGISRNSFAALYIPIPPLEEQKAIVEIVEQLFKEVEALEEQTKSRVQLKEDFVTSALVQLTNEDTSKSWSFLRPHFNEFFTEKSGVKKLRESILQLAVQGKLTKHWRKRHPELVSGPNSASTLLAKIKAEKEELIKAKKIKKEKPLPEITEEEIPYELPEGWVWSRLGEIITLKSGQDLKPHEYSDSEVIGLPYITGASNLQNERVLISRWTNAPRSIANKGDLLLTCKGSGVGKMGWLEEPEAHIARQIMAINTISSELIYIKLFLDINLSFFKNAANGLIPGIDRKTVLNMRLPLPGLEEQLAIIQKVNTLMALCDQLEQAIEEGEVQIQQLMQSCLKEVFEGAEEEREELLIAAEPEVKYNSNA</sequence>
<evidence type="ECO:0000256" key="2">
    <source>
        <dbReference type="ARBA" id="ARBA00022747"/>
    </source>
</evidence>
<proteinExistence type="inferred from homology"/>
<feature type="domain" description="Type I restriction modification DNA specificity" evidence="5">
    <location>
        <begin position="379"/>
        <end position="545"/>
    </location>
</feature>
<name>A0A150X1Q3_9BACT</name>
<organism evidence="6 7">
    <name type="scientific">Roseivirga spongicola</name>
    <dbReference type="NCBI Taxonomy" id="333140"/>
    <lineage>
        <taxon>Bacteria</taxon>
        <taxon>Pseudomonadati</taxon>
        <taxon>Bacteroidota</taxon>
        <taxon>Cytophagia</taxon>
        <taxon>Cytophagales</taxon>
        <taxon>Roseivirgaceae</taxon>
        <taxon>Roseivirga</taxon>
    </lineage>
</organism>
<dbReference type="AlphaFoldDB" id="A0A150X1Q3"/>
<gene>
    <name evidence="6" type="ORF">AWW68_17325</name>
</gene>
<feature type="coiled-coil region" evidence="4">
    <location>
        <begin position="530"/>
        <end position="557"/>
    </location>
</feature>
<keyword evidence="7" id="KW-1185">Reference proteome</keyword>
<dbReference type="OrthoDB" id="825893at2"/>